<comment type="caution">
    <text evidence="2">The sequence shown here is derived from an EMBL/GenBank/DDBJ whole genome shotgun (WGS) entry which is preliminary data.</text>
</comment>
<feature type="domain" description="Cyclic nucleotide-binding" evidence="1">
    <location>
        <begin position="14"/>
        <end position="116"/>
    </location>
</feature>
<protein>
    <submittedName>
        <fullName evidence="2">CRP-like cAMP-binding protein</fullName>
    </submittedName>
</protein>
<evidence type="ECO:0000259" key="1">
    <source>
        <dbReference type="PROSITE" id="PS50042"/>
    </source>
</evidence>
<gene>
    <name evidence="2" type="ORF">DFQ03_1591</name>
</gene>
<evidence type="ECO:0000313" key="3">
    <source>
        <dbReference type="Proteomes" id="UP000295274"/>
    </source>
</evidence>
<dbReference type="AlphaFoldDB" id="A0A4V3E2F8"/>
<dbReference type="Gene3D" id="2.60.120.10">
    <property type="entry name" value="Jelly Rolls"/>
    <property type="match status" value="1"/>
</dbReference>
<dbReference type="SUPFAM" id="SSF51206">
    <property type="entry name" value="cAMP-binding domain-like"/>
    <property type="match status" value="1"/>
</dbReference>
<dbReference type="InterPro" id="IPR000595">
    <property type="entry name" value="cNMP-bd_dom"/>
</dbReference>
<dbReference type="CDD" id="cd00038">
    <property type="entry name" value="CAP_ED"/>
    <property type="match status" value="1"/>
</dbReference>
<name>A0A4V3E2F8_9FLAO</name>
<dbReference type="Proteomes" id="UP000295274">
    <property type="component" value="Unassembled WGS sequence"/>
</dbReference>
<evidence type="ECO:0000313" key="2">
    <source>
        <dbReference type="EMBL" id="TDS17098.1"/>
    </source>
</evidence>
<dbReference type="OrthoDB" id="1044733at2"/>
<dbReference type="EMBL" id="SNZW01000013">
    <property type="protein sequence ID" value="TDS17098.1"/>
    <property type="molecule type" value="Genomic_DNA"/>
</dbReference>
<dbReference type="InterPro" id="IPR018490">
    <property type="entry name" value="cNMP-bd_dom_sf"/>
</dbReference>
<sequence>MQDEHFLKNIFSPNTFTKKELELIIPNFKKVNFSKNEYLLKEGIIENHYWFIESGFARSFVNDTKGNDITTDFYGQGDIAIDWSSFFLRNPTRENIQALTNIECWQLDFDTFQELFQSIESFREQGRKKLVGSYFALKNQRVSFIADEAKERYLRLLQEKPHVIKNVSLQHLATFLGITKYSLSRIRKEIAS</sequence>
<accession>A0A4V3E2F8</accession>
<dbReference type="Pfam" id="PF00027">
    <property type="entry name" value="cNMP_binding"/>
    <property type="match status" value="1"/>
</dbReference>
<organism evidence="2 3">
    <name type="scientific">Maribacter caenipelagi</name>
    <dbReference type="NCBI Taxonomy" id="1447781"/>
    <lineage>
        <taxon>Bacteria</taxon>
        <taxon>Pseudomonadati</taxon>
        <taxon>Bacteroidota</taxon>
        <taxon>Flavobacteriia</taxon>
        <taxon>Flavobacteriales</taxon>
        <taxon>Flavobacteriaceae</taxon>
        <taxon>Maribacter</taxon>
    </lineage>
</organism>
<dbReference type="InterPro" id="IPR014710">
    <property type="entry name" value="RmlC-like_jellyroll"/>
</dbReference>
<dbReference type="PROSITE" id="PS50042">
    <property type="entry name" value="CNMP_BINDING_3"/>
    <property type="match status" value="1"/>
</dbReference>
<dbReference type="RefSeq" id="WP_133672582.1">
    <property type="nucleotide sequence ID" value="NZ_SNZW01000013.1"/>
</dbReference>
<keyword evidence="3" id="KW-1185">Reference proteome</keyword>
<dbReference type="SMART" id="SM00100">
    <property type="entry name" value="cNMP"/>
    <property type="match status" value="1"/>
</dbReference>
<proteinExistence type="predicted"/>
<reference evidence="2 3" key="1">
    <citation type="submission" date="2019-03" db="EMBL/GenBank/DDBJ databases">
        <title>Genomic Encyclopedia of Type Strains, Phase III (KMG-III): the genomes of soil and plant-associated and newly described type strains.</title>
        <authorList>
            <person name="Whitman W."/>
        </authorList>
    </citation>
    <scope>NUCLEOTIDE SEQUENCE [LARGE SCALE GENOMIC DNA]</scope>
    <source>
        <strain evidence="2 3">CECT 8455</strain>
    </source>
</reference>